<dbReference type="AlphaFoldDB" id="H2XU85"/>
<dbReference type="Proteomes" id="UP000008144">
    <property type="component" value="Unassembled WGS sequence"/>
</dbReference>
<reference evidence="3" key="3">
    <citation type="submission" date="2025-09" db="UniProtKB">
        <authorList>
            <consortium name="Ensembl"/>
        </authorList>
    </citation>
    <scope>IDENTIFICATION</scope>
</reference>
<evidence type="ECO:0000313" key="4">
    <source>
        <dbReference type="Proteomes" id="UP000008144"/>
    </source>
</evidence>
<name>H2XU85_CIOIN</name>
<evidence type="ECO:0008006" key="5">
    <source>
        <dbReference type="Google" id="ProtNLM"/>
    </source>
</evidence>
<feature type="region of interest" description="Disordered" evidence="1">
    <location>
        <begin position="160"/>
        <end position="182"/>
    </location>
</feature>
<dbReference type="PANTHER" id="PTHR22168">
    <property type="entry name" value="TMEM26 PROTEIN"/>
    <property type="match status" value="1"/>
</dbReference>
<keyword evidence="2" id="KW-0472">Membrane</keyword>
<evidence type="ECO:0000256" key="1">
    <source>
        <dbReference type="SAM" id="MobiDB-lite"/>
    </source>
</evidence>
<evidence type="ECO:0000256" key="2">
    <source>
        <dbReference type="SAM" id="Phobius"/>
    </source>
</evidence>
<dbReference type="PANTHER" id="PTHR22168:SF7">
    <property type="entry name" value="TRANSMEMBRANE PROTEIN 26-LIKE"/>
    <property type="match status" value="1"/>
</dbReference>
<feature type="compositionally biased region" description="Basic residues" evidence="1">
    <location>
        <begin position="172"/>
        <end position="182"/>
    </location>
</feature>
<dbReference type="InterPro" id="IPR019169">
    <property type="entry name" value="Transmembrane_26"/>
</dbReference>
<feature type="transmembrane region" description="Helical" evidence="2">
    <location>
        <begin position="297"/>
        <end position="316"/>
    </location>
</feature>
<feature type="transmembrane region" description="Helical" evidence="2">
    <location>
        <begin position="56"/>
        <end position="74"/>
    </location>
</feature>
<organism evidence="3 4">
    <name type="scientific">Ciona intestinalis</name>
    <name type="common">Transparent sea squirt</name>
    <name type="synonym">Ascidia intestinalis</name>
    <dbReference type="NCBI Taxonomy" id="7719"/>
    <lineage>
        <taxon>Eukaryota</taxon>
        <taxon>Metazoa</taxon>
        <taxon>Chordata</taxon>
        <taxon>Tunicata</taxon>
        <taxon>Ascidiacea</taxon>
        <taxon>Phlebobranchia</taxon>
        <taxon>Cionidae</taxon>
        <taxon>Ciona</taxon>
    </lineage>
</organism>
<proteinExistence type="predicted"/>
<keyword evidence="2" id="KW-0812">Transmembrane</keyword>
<feature type="transmembrane region" description="Helical" evidence="2">
    <location>
        <begin position="86"/>
        <end position="105"/>
    </location>
</feature>
<accession>H2XU85</accession>
<feature type="transmembrane region" description="Helical" evidence="2">
    <location>
        <begin position="29"/>
        <end position="50"/>
    </location>
</feature>
<dbReference type="HOGENOM" id="CLU_722697_0_0_1"/>
<dbReference type="Ensembl" id="ENSCINT00000032512.1">
    <property type="protein sequence ID" value="ENSCINP00000033219.1"/>
    <property type="gene ID" value="ENSCING00000020883.1"/>
</dbReference>
<dbReference type="GeneTree" id="ENSGT00390000014794"/>
<dbReference type="InParanoid" id="H2XU85"/>
<keyword evidence="2" id="KW-1133">Transmembrane helix</keyword>
<protein>
    <recommendedName>
        <fullName evidence="5">Transmembrane protein 26</fullName>
    </recommendedName>
</protein>
<keyword evidence="4" id="KW-1185">Reference proteome</keyword>
<feature type="transmembrane region" description="Helical" evidence="2">
    <location>
        <begin position="360"/>
        <end position="382"/>
    </location>
</feature>
<evidence type="ECO:0000313" key="3">
    <source>
        <dbReference type="Ensembl" id="ENSCINP00000033219.1"/>
    </source>
</evidence>
<sequence>MAIDGSYVSRRKSSARIKKREKVGCVPKVSAVLTRLMFILHATLALWRISELYEPVYLYALSVGLGCLVLEMVFTLAVRQGKEYKWFCPSVFFYLLSVVPSLWFLQIAQMDYYDNTSLHDGGCLAIVDINVTISPPMTQIENVSDVTAAWKSNNDVNRYKRDVTEASGNNKEKRRKRKRKLRRKQRLRTTTYVINATTAGYTSDYDVINTRTELPIVTSLNPDVVTKSENDVSMTTGVGNERTIEMTQFLLTTTTRERENHGFVDVTRRKLNEFSNVVNNATRTVDELLHKLDPEQWLLALHQVLLFVLVIGRWLLPKGEITREQLSQLLLVFIGVGADILEFVTETIDNDVKQVQCNRLLHYIIYAVWSWSLLQFTLVLTAA</sequence>
<dbReference type="Pfam" id="PF09772">
    <property type="entry name" value="Tmem26"/>
    <property type="match status" value="2"/>
</dbReference>
<reference evidence="3" key="2">
    <citation type="submission" date="2025-08" db="UniProtKB">
        <authorList>
            <consortium name="Ensembl"/>
        </authorList>
    </citation>
    <scope>IDENTIFICATION</scope>
</reference>
<reference evidence="4" key="1">
    <citation type="journal article" date="2002" name="Science">
        <title>The draft genome of Ciona intestinalis: insights into chordate and vertebrate origins.</title>
        <authorList>
            <person name="Dehal P."/>
            <person name="Satou Y."/>
            <person name="Campbell R.K."/>
            <person name="Chapman J."/>
            <person name="Degnan B."/>
            <person name="De Tomaso A."/>
            <person name="Davidson B."/>
            <person name="Di Gregorio A."/>
            <person name="Gelpke M."/>
            <person name="Goodstein D.M."/>
            <person name="Harafuji N."/>
            <person name="Hastings K.E."/>
            <person name="Ho I."/>
            <person name="Hotta K."/>
            <person name="Huang W."/>
            <person name="Kawashima T."/>
            <person name="Lemaire P."/>
            <person name="Martinez D."/>
            <person name="Meinertzhagen I.A."/>
            <person name="Necula S."/>
            <person name="Nonaka M."/>
            <person name="Putnam N."/>
            <person name="Rash S."/>
            <person name="Saiga H."/>
            <person name="Satake M."/>
            <person name="Terry A."/>
            <person name="Yamada L."/>
            <person name="Wang H.G."/>
            <person name="Awazu S."/>
            <person name="Azumi K."/>
            <person name="Boore J."/>
            <person name="Branno M."/>
            <person name="Chin-Bow S."/>
            <person name="DeSantis R."/>
            <person name="Doyle S."/>
            <person name="Francino P."/>
            <person name="Keys D.N."/>
            <person name="Haga S."/>
            <person name="Hayashi H."/>
            <person name="Hino K."/>
            <person name="Imai K.S."/>
            <person name="Inaba K."/>
            <person name="Kano S."/>
            <person name="Kobayashi K."/>
            <person name="Kobayashi M."/>
            <person name="Lee B.I."/>
            <person name="Makabe K.W."/>
            <person name="Manohar C."/>
            <person name="Matassi G."/>
            <person name="Medina M."/>
            <person name="Mochizuki Y."/>
            <person name="Mount S."/>
            <person name="Morishita T."/>
            <person name="Miura S."/>
            <person name="Nakayama A."/>
            <person name="Nishizaka S."/>
            <person name="Nomoto H."/>
            <person name="Ohta F."/>
            <person name="Oishi K."/>
            <person name="Rigoutsos I."/>
            <person name="Sano M."/>
            <person name="Sasaki A."/>
            <person name="Sasakura Y."/>
            <person name="Shoguchi E."/>
            <person name="Shin-i T."/>
            <person name="Spagnuolo A."/>
            <person name="Stainier D."/>
            <person name="Suzuki M.M."/>
            <person name="Tassy O."/>
            <person name="Takatori N."/>
            <person name="Tokuoka M."/>
            <person name="Yagi K."/>
            <person name="Yoshizaki F."/>
            <person name="Wada S."/>
            <person name="Zhang C."/>
            <person name="Hyatt P.D."/>
            <person name="Larimer F."/>
            <person name="Detter C."/>
            <person name="Doggett N."/>
            <person name="Glavina T."/>
            <person name="Hawkins T."/>
            <person name="Richardson P."/>
            <person name="Lucas S."/>
            <person name="Kohara Y."/>
            <person name="Levine M."/>
            <person name="Satoh N."/>
            <person name="Rokhsar D.S."/>
        </authorList>
    </citation>
    <scope>NUCLEOTIDE SEQUENCE [LARGE SCALE GENOMIC DNA]</scope>
</reference>